<dbReference type="CDD" id="cd00761">
    <property type="entry name" value="Glyco_tranf_GTA_type"/>
    <property type="match status" value="1"/>
</dbReference>
<accession>B9KAL8</accession>
<dbReference type="STRING" id="309803.CTN_1825"/>
<evidence type="ECO:0000313" key="1">
    <source>
        <dbReference type="EMBL" id="ACM24001.1"/>
    </source>
</evidence>
<name>B9KAL8_THENN</name>
<proteinExistence type="predicted"/>
<dbReference type="EMBL" id="CP000916">
    <property type="protein sequence ID" value="ACM24001.1"/>
    <property type="molecule type" value="Genomic_DNA"/>
</dbReference>
<keyword evidence="2" id="KW-1185">Reference proteome</keyword>
<dbReference type="KEGG" id="tna:CTN_1825"/>
<dbReference type="InterPro" id="IPR029044">
    <property type="entry name" value="Nucleotide-diphossugar_trans"/>
</dbReference>
<sequence length="250" mass="28771">MSKDKRFPYKILNLEKNEGPFLARYKGTLAADGEYVVFHDIDDRLQLNGIDRLVLDTVNFGNNVLLAVSLALMKNAKCTGDVWFIDTEKKPMDYFHKTVKHLSGRINPVDSLLPKKVLLESYSLLVSLLGDFGKNFSVGEDMLLVYHMLLNGAVEEIVPVYYIFRGYETGNNFSVSKNLEKRVQSLPLAISYIVTSLTRRQLANLDQLEEMENNIRSRAKVLYGETLGERFWKNFLKYKNYFEKTFGKTL</sequence>
<protein>
    <submittedName>
        <fullName evidence="1">Galactosyltransferase-related protein</fullName>
    </submittedName>
</protein>
<dbReference type="HOGENOM" id="CLU_1110974_0_0_0"/>
<keyword evidence="1" id="KW-0808">Transferase</keyword>
<dbReference type="AlphaFoldDB" id="B9KAL8"/>
<dbReference type="CAZy" id="GT2">
    <property type="family name" value="Glycosyltransferase Family 2"/>
</dbReference>
<dbReference type="GO" id="GO:0016757">
    <property type="term" value="F:glycosyltransferase activity"/>
    <property type="evidence" value="ECO:0007669"/>
    <property type="project" value="UniProtKB-KW"/>
</dbReference>
<dbReference type="SUPFAM" id="SSF53448">
    <property type="entry name" value="Nucleotide-diphospho-sugar transferases"/>
    <property type="match status" value="1"/>
</dbReference>
<dbReference type="eggNOG" id="COG1216">
    <property type="taxonomic scope" value="Bacteria"/>
</dbReference>
<evidence type="ECO:0000313" key="2">
    <source>
        <dbReference type="Proteomes" id="UP000000445"/>
    </source>
</evidence>
<gene>
    <name evidence="1" type="ordered locus">CTN_1825</name>
</gene>
<reference evidence="1 2" key="1">
    <citation type="journal article" date="2009" name="Biosci. Biotechnol. Biochem.">
        <title>WeGAS: a web-based microbial genome annotation system.</title>
        <authorList>
            <person name="Lee D."/>
            <person name="Seo H."/>
            <person name="Park C."/>
            <person name="Park K."/>
        </authorList>
    </citation>
    <scope>NUCLEOTIDE SEQUENCE [LARGE SCALE GENOMIC DNA]</scope>
    <source>
        <strain evidence="2">ATCC 49049 / DSM 4359 / NBRC 107923 / NS-E</strain>
    </source>
</reference>
<dbReference type="Gene3D" id="3.90.550.10">
    <property type="entry name" value="Spore Coat Polysaccharide Biosynthesis Protein SpsA, Chain A"/>
    <property type="match status" value="1"/>
</dbReference>
<dbReference type="Proteomes" id="UP000000445">
    <property type="component" value="Chromosome"/>
</dbReference>
<keyword evidence="1" id="KW-0328">Glycosyltransferase</keyword>
<organism evidence="1 2">
    <name type="scientific">Thermotoga neapolitana (strain ATCC 49049 / DSM 4359 / NBRC 107923 / NS-E)</name>
    <dbReference type="NCBI Taxonomy" id="309803"/>
    <lineage>
        <taxon>Bacteria</taxon>
        <taxon>Thermotogati</taxon>
        <taxon>Thermotogota</taxon>
        <taxon>Thermotogae</taxon>
        <taxon>Thermotogales</taxon>
        <taxon>Thermotogaceae</taxon>
        <taxon>Thermotoga</taxon>
    </lineage>
</organism>